<reference evidence="4" key="1">
    <citation type="submission" date="2015-07" db="EMBL/GenBank/DDBJ databases">
        <authorList>
            <person name="Rodrigo-Torres Lidia"/>
            <person name="Arahal R.David."/>
        </authorList>
    </citation>
    <scope>NUCLEOTIDE SEQUENCE [LARGE SCALE GENOMIC DNA]</scope>
    <source>
        <strain evidence="4">CECT 5096</strain>
    </source>
</reference>
<dbReference type="EMBL" id="CXWC01000015">
    <property type="protein sequence ID" value="CTQ78207.1"/>
    <property type="molecule type" value="Genomic_DNA"/>
</dbReference>
<feature type="signal peptide" evidence="2">
    <location>
        <begin position="1"/>
        <end position="24"/>
    </location>
</feature>
<evidence type="ECO:0000256" key="1">
    <source>
        <dbReference type="SAM" id="Phobius"/>
    </source>
</evidence>
<dbReference type="Pfam" id="PF13795">
    <property type="entry name" value="HupE_UreJ_2"/>
    <property type="match status" value="1"/>
</dbReference>
<evidence type="ECO:0000256" key="2">
    <source>
        <dbReference type="SAM" id="SignalP"/>
    </source>
</evidence>
<protein>
    <submittedName>
        <fullName evidence="3">HupE / UreJ protein</fullName>
    </submittedName>
</protein>
<feature type="transmembrane region" description="Helical" evidence="1">
    <location>
        <begin position="148"/>
        <end position="172"/>
    </location>
</feature>
<keyword evidence="4" id="KW-1185">Reference proteome</keyword>
<organism evidence="3 4">
    <name type="scientific">Roseibium album</name>
    <dbReference type="NCBI Taxonomy" id="311410"/>
    <lineage>
        <taxon>Bacteria</taxon>
        <taxon>Pseudomonadati</taxon>
        <taxon>Pseudomonadota</taxon>
        <taxon>Alphaproteobacteria</taxon>
        <taxon>Hyphomicrobiales</taxon>
        <taxon>Stappiaceae</taxon>
        <taxon>Roseibium</taxon>
    </lineage>
</organism>
<feature type="transmembrane region" description="Helical" evidence="1">
    <location>
        <begin position="312"/>
        <end position="329"/>
    </location>
</feature>
<keyword evidence="1" id="KW-0812">Transmembrane</keyword>
<keyword evidence="2" id="KW-0732">Signal</keyword>
<dbReference type="GeneID" id="97672748"/>
<dbReference type="AlphaFoldDB" id="A0A0M7AUB3"/>
<dbReference type="InterPro" id="IPR032809">
    <property type="entry name" value="Put_HupE_UreJ"/>
</dbReference>
<dbReference type="OrthoDB" id="9808870at2"/>
<proteinExistence type="predicted"/>
<feature type="transmembrane region" description="Helical" evidence="1">
    <location>
        <begin position="209"/>
        <end position="226"/>
    </location>
</feature>
<keyword evidence="1" id="KW-1133">Transmembrane helix</keyword>
<feature type="chain" id="PRO_5009788144" evidence="2">
    <location>
        <begin position="25"/>
        <end position="338"/>
    </location>
</feature>
<dbReference type="Proteomes" id="UP000049983">
    <property type="component" value="Unassembled WGS sequence"/>
</dbReference>
<dbReference type="STRING" id="311410.LA5095_04927"/>
<evidence type="ECO:0000313" key="4">
    <source>
        <dbReference type="Proteomes" id="UP000049983"/>
    </source>
</evidence>
<name>A0A0M7AUB3_9HYPH</name>
<dbReference type="PROSITE" id="PS51257">
    <property type="entry name" value="PROKAR_LIPOPROTEIN"/>
    <property type="match status" value="1"/>
</dbReference>
<dbReference type="RefSeq" id="WP_082442941.1">
    <property type="nucleotide sequence ID" value="NZ_CXWA01000009.1"/>
</dbReference>
<feature type="transmembrane region" description="Helical" evidence="1">
    <location>
        <begin position="238"/>
        <end position="258"/>
    </location>
</feature>
<feature type="transmembrane region" description="Helical" evidence="1">
    <location>
        <begin position="179"/>
        <end position="203"/>
    </location>
</feature>
<evidence type="ECO:0000313" key="3">
    <source>
        <dbReference type="EMBL" id="CTQ78207.1"/>
    </source>
</evidence>
<gene>
    <name evidence="3" type="ORF">LA5096_05502</name>
</gene>
<sequence>MTRLLISGAFLILASACISNLAHGHALQPGYVSLEQKGENIWQVFWRKPDVSGKPMPIDLLLPSGCSPRKGPLPSASAGAWEAVWTAVCEEALPGSVVSIPGLENTQTDVLLRFVPSEKTAVSLRLTADATSAVLPKEPGPFKVLGTYAGLGFVHILEGWDHLLFLFALLVLVRGFWRLVGAVTAFTVAHSLTLAASTLGWIALPPAPVEAVIALSIVFLASEIALSTPDEKRLSQSAPWVVTFAFGLLHGLGFAGALKEIGLPQSDIPLALFAFNVGVEAGQLAFIVLATVIVFAVSRLLRKGPVLARRPVGLTLAYMIGSLSSFWLIERVLYFSNT</sequence>
<keyword evidence="1" id="KW-0472">Membrane</keyword>
<accession>A0A0M7AUB3</accession>
<feature type="transmembrane region" description="Helical" evidence="1">
    <location>
        <begin position="270"/>
        <end position="300"/>
    </location>
</feature>